<evidence type="ECO:0000256" key="1">
    <source>
        <dbReference type="SAM" id="MobiDB-lite"/>
    </source>
</evidence>
<dbReference type="OrthoDB" id="9775079at2"/>
<dbReference type="Gene3D" id="3.40.50.300">
    <property type="entry name" value="P-loop containing nucleotide triphosphate hydrolases"/>
    <property type="match status" value="1"/>
</dbReference>
<dbReference type="STRING" id="394096.DB31_0969"/>
<dbReference type="PATRIC" id="fig|394096.3.peg.5316"/>
<dbReference type="RefSeq" id="WP_052420235.1">
    <property type="nucleotide sequence ID" value="NZ_JMCB01000010.1"/>
</dbReference>
<dbReference type="Pfam" id="PF07728">
    <property type="entry name" value="AAA_5"/>
    <property type="match status" value="1"/>
</dbReference>
<evidence type="ECO:0000259" key="2">
    <source>
        <dbReference type="SMART" id="SM00382"/>
    </source>
</evidence>
<dbReference type="AlphaFoldDB" id="A0A085WFN3"/>
<feature type="region of interest" description="Disordered" evidence="1">
    <location>
        <begin position="1"/>
        <end position="27"/>
    </location>
</feature>
<gene>
    <name evidence="3" type="ORF">DB31_0969</name>
</gene>
<dbReference type="SMART" id="SM00382">
    <property type="entry name" value="AAA"/>
    <property type="match status" value="1"/>
</dbReference>
<dbReference type="Proteomes" id="UP000028725">
    <property type="component" value="Unassembled WGS sequence"/>
</dbReference>
<evidence type="ECO:0000313" key="3">
    <source>
        <dbReference type="EMBL" id="KFE66496.1"/>
    </source>
</evidence>
<keyword evidence="4" id="KW-1185">Reference proteome</keyword>
<dbReference type="InterPro" id="IPR003593">
    <property type="entry name" value="AAA+_ATPase"/>
</dbReference>
<dbReference type="GO" id="GO:0005524">
    <property type="term" value="F:ATP binding"/>
    <property type="evidence" value="ECO:0007669"/>
    <property type="project" value="InterPro"/>
</dbReference>
<comment type="caution">
    <text evidence="3">The sequence shown here is derived from an EMBL/GenBank/DDBJ whole genome shotgun (WGS) entry which is preliminary data.</text>
</comment>
<dbReference type="PANTHER" id="PTHR35023">
    <property type="entry name" value="CHELATASE-RELATED"/>
    <property type="match status" value="1"/>
</dbReference>
<organism evidence="3 4">
    <name type="scientific">Hyalangium minutum</name>
    <dbReference type="NCBI Taxonomy" id="394096"/>
    <lineage>
        <taxon>Bacteria</taxon>
        <taxon>Pseudomonadati</taxon>
        <taxon>Myxococcota</taxon>
        <taxon>Myxococcia</taxon>
        <taxon>Myxococcales</taxon>
        <taxon>Cystobacterineae</taxon>
        <taxon>Archangiaceae</taxon>
        <taxon>Hyalangium</taxon>
    </lineage>
</organism>
<dbReference type="CDD" id="cd00009">
    <property type="entry name" value="AAA"/>
    <property type="match status" value="1"/>
</dbReference>
<dbReference type="InterPro" id="IPR041628">
    <property type="entry name" value="ChlI/MoxR_AAA_lid"/>
</dbReference>
<accession>A0A085WFN3</accession>
<name>A0A085WFN3_9BACT</name>
<proteinExistence type="predicted"/>
<feature type="domain" description="AAA+ ATPase" evidence="2">
    <location>
        <begin position="49"/>
        <end position="194"/>
    </location>
</feature>
<evidence type="ECO:0000313" key="4">
    <source>
        <dbReference type="Proteomes" id="UP000028725"/>
    </source>
</evidence>
<dbReference type="InterPro" id="IPR027417">
    <property type="entry name" value="P-loop_NTPase"/>
</dbReference>
<reference evidence="3 4" key="1">
    <citation type="submission" date="2014-04" db="EMBL/GenBank/DDBJ databases">
        <title>Genome assembly of Hyalangium minutum DSM 14724.</title>
        <authorList>
            <person name="Sharma G."/>
            <person name="Subramanian S."/>
        </authorList>
    </citation>
    <scope>NUCLEOTIDE SEQUENCE [LARGE SCALE GENOMIC DNA]</scope>
    <source>
        <strain evidence="3 4">DSM 14724</strain>
    </source>
</reference>
<protein>
    <recommendedName>
        <fullName evidence="2">AAA+ ATPase domain-containing protein</fullName>
    </recommendedName>
</protein>
<dbReference type="PANTHER" id="PTHR35023:SF1">
    <property type="entry name" value="MG-PROTOPORPHYRIN IX CHELATASE"/>
    <property type="match status" value="1"/>
</dbReference>
<dbReference type="Gene3D" id="1.10.8.80">
    <property type="entry name" value="Magnesium chelatase subunit I, C-Terminal domain"/>
    <property type="match status" value="1"/>
</dbReference>
<dbReference type="InterPro" id="IPR052989">
    <property type="entry name" value="Mg-chelatase_DI-like"/>
</dbReference>
<sequence>MTGKFQRAGKKRAAARSAPPRSPPQMPYSAIVGQAQVKRALELCFVEPRMGGVLLSGERGTGKTTAVRAFARMAMGEKDQPLVNLPINATEDRVVGGWRIKDLIDGKTVFQKGLLEESHGGLLYVDEVNLLDDHIVNIILDVTSTGVLVVQREGLNKTEDVQFVLVGTMNPEEGTLRPQLLDRFGLMVTVKAETEPEVRGQILERVLGMEDAAQRRAAEQEDGTCRKRLLQARERLPKVELPRALADACIRAAKALSVEGHRGELVMARAARALAAIEGRSVVSAEDIQRVAPLALAHRRKHGSQREAAAWSEVDDALVDKALGIAPGTA</sequence>
<dbReference type="EMBL" id="JMCB01000010">
    <property type="protein sequence ID" value="KFE66496.1"/>
    <property type="molecule type" value="Genomic_DNA"/>
</dbReference>
<dbReference type="GO" id="GO:0016887">
    <property type="term" value="F:ATP hydrolysis activity"/>
    <property type="evidence" value="ECO:0007669"/>
    <property type="project" value="InterPro"/>
</dbReference>
<dbReference type="Pfam" id="PF17863">
    <property type="entry name" value="AAA_lid_2"/>
    <property type="match status" value="1"/>
</dbReference>
<dbReference type="SUPFAM" id="SSF52540">
    <property type="entry name" value="P-loop containing nucleoside triphosphate hydrolases"/>
    <property type="match status" value="1"/>
</dbReference>
<dbReference type="InterPro" id="IPR011704">
    <property type="entry name" value="ATPase_dyneun-rel_AAA"/>
</dbReference>